<dbReference type="CDD" id="cd01300">
    <property type="entry name" value="YtcJ_like"/>
    <property type="match status" value="1"/>
</dbReference>
<name>A0A0S7WF97_UNCT6</name>
<dbReference type="Gene3D" id="3.10.310.70">
    <property type="match status" value="1"/>
</dbReference>
<comment type="caution">
    <text evidence="2">The sequence shown here is derived from an EMBL/GenBank/DDBJ whole genome shotgun (WGS) entry which is preliminary data.</text>
</comment>
<dbReference type="InterPro" id="IPR013108">
    <property type="entry name" value="Amidohydro_3"/>
</dbReference>
<gene>
    <name evidence="2" type="ORF">AMJ40_06815</name>
</gene>
<dbReference type="Gene3D" id="3.20.20.140">
    <property type="entry name" value="Metal-dependent hydrolases"/>
    <property type="match status" value="1"/>
</dbReference>
<dbReference type="GO" id="GO:0016810">
    <property type="term" value="F:hydrolase activity, acting on carbon-nitrogen (but not peptide) bonds"/>
    <property type="evidence" value="ECO:0007669"/>
    <property type="project" value="InterPro"/>
</dbReference>
<dbReference type="PANTHER" id="PTHR22642">
    <property type="entry name" value="IMIDAZOLONEPROPIONASE"/>
    <property type="match status" value="1"/>
</dbReference>
<dbReference type="AlphaFoldDB" id="A0A0S7WF97"/>
<dbReference type="InterPro" id="IPR033932">
    <property type="entry name" value="YtcJ-like"/>
</dbReference>
<dbReference type="PATRIC" id="fig|1703771.3.peg.813"/>
<reference evidence="2 3" key="1">
    <citation type="journal article" date="2015" name="Microbiome">
        <title>Genomic resolution of linkages in carbon, nitrogen, and sulfur cycling among widespread estuary sediment bacteria.</title>
        <authorList>
            <person name="Baker B.J."/>
            <person name="Lazar C.S."/>
            <person name="Teske A.P."/>
            <person name="Dick G.J."/>
        </authorList>
    </citation>
    <scope>NUCLEOTIDE SEQUENCE [LARGE SCALE GENOMIC DNA]</scope>
    <source>
        <strain evidence="2">DG_26</strain>
    </source>
</reference>
<evidence type="ECO:0000259" key="1">
    <source>
        <dbReference type="Pfam" id="PF07969"/>
    </source>
</evidence>
<dbReference type="PANTHER" id="PTHR22642:SF2">
    <property type="entry name" value="PROTEIN LONG AFTER FAR-RED 3"/>
    <property type="match status" value="1"/>
</dbReference>
<sequence>MMGSQPLALINGRIYTMEWPSARAEAILIESGKITAVGSTEEVLSCAPEKTRFIDLAGRVAIPGFVDSHTHLVSYGLDLRRLDLSTALSLDEALEMVREALKERNPSKPLIAVNWDQSLWKDPRIPTVAELDRVSRRDAIILRRICGHIAVANSAALQLLPRTLRKIDWRRGLLFGDAPLDLNEIFPPDTKEIVSGLEKAMDVALSIGVTSIHDIASLRYYRVYRRLRGEGRLKLRVYVCFKQREMDQILKLGILRENGDDWLQVGGIKIFADGSLGARTAALSRPYLKSSDMGILKYSFAELVQIMREVDKYGFQLLIHAIGDQAVGQVLAAYENVLSRGNPLRHRIEHCEIASRAQIKKIRELGLITCMQPNFVAWQFPGGMYEQMLGARMRGMANRIGDMIRASVVVAFGSDCMPFSPVYGLWGAVEHPNSEQRISVESALKAYTRDAAYASFGEKVKGSLIPGKMADLIVLSESVQESEDVRKTEILLTIVNGKIAYSDSRVSGIAEKS</sequence>
<protein>
    <recommendedName>
        <fullName evidence="1">Amidohydrolase 3 domain-containing protein</fullName>
    </recommendedName>
</protein>
<dbReference type="Pfam" id="PF07969">
    <property type="entry name" value="Amidohydro_3"/>
    <property type="match status" value="1"/>
</dbReference>
<evidence type="ECO:0000313" key="3">
    <source>
        <dbReference type="Proteomes" id="UP000051124"/>
    </source>
</evidence>
<dbReference type="EMBL" id="LIZT01000094">
    <property type="protein sequence ID" value="KPJ48817.1"/>
    <property type="molecule type" value="Genomic_DNA"/>
</dbReference>
<dbReference type="InterPro" id="IPR032466">
    <property type="entry name" value="Metal_Hydrolase"/>
</dbReference>
<accession>A0A0S7WF97</accession>
<proteinExistence type="predicted"/>
<dbReference type="InterPro" id="IPR011059">
    <property type="entry name" value="Metal-dep_hydrolase_composite"/>
</dbReference>
<dbReference type="Gene3D" id="2.30.40.10">
    <property type="entry name" value="Urease, subunit C, domain 1"/>
    <property type="match status" value="1"/>
</dbReference>
<organism evidence="2 3">
    <name type="scientific">candidate division TA06 bacterium DG_26</name>
    <dbReference type="NCBI Taxonomy" id="1703771"/>
    <lineage>
        <taxon>Bacteria</taxon>
        <taxon>Bacteria division TA06</taxon>
    </lineage>
</organism>
<dbReference type="Proteomes" id="UP000051124">
    <property type="component" value="Unassembled WGS sequence"/>
</dbReference>
<dbReference type="SUPFAM" id="SSF51338">
    <property type="entry name" value="Composite domain of metallo-dependent hydrolases"/>
    <property type="match status" value="1"/>
</dbReference>
<dbReference type="SUPFAM" id="SSF51556">
    <property type="entry name" value="Metallo-dependent hydrolases"/>
    <property type="match status" value="1"/>
</dbReference>
<feature type="domain" description="Amidohydrolase 3" evidence="1">
    <location>
        <begin position="53"/>
        <end position="501"/>
    </location>
</feature>
<evidence type="ECO:0000313" key="2">
    <source>
        <dbReference type="EMBL" id="KPJ48817.1"/>
    </source>
</evidence>